<proteinExistence type="predicted"/>
<name>A0AC61QMC7_9BACT</name>
<dbReference type="EMBL" id="SRZC01000027">
    <property type="protein sequence ID" value="TGX80302.1"/>
    <property type="molecule type" value="Genomic_DNA"/>
</dbReference>
<protein>
    <submittedName>
        <fullName evidence="1">Polysaccharide biosynthesis tyrosine autokinase</fullName>
        <ecNumber evidence="1">2.7.10.2</ecNumber>
    </submittedName>
</protein>
<dbReference type="Proteomes" id="UP000308886">
    <property type="component" value="Unassembled WGS sequence"/>
</dbReference>
<sequence length="841" mass="95650">MEKKLTARQKQLLKQQEDNNTLNLVDIFGLCMSNWYWFALCLAVTMIAAALYLRVTSPIFTRSTSIIVKEDASGRELDNVFSKYRGARSQTSVSLNNEMIALRQPSLMAKVVNRLHLDVGYEIRGRLRNTALYGSSLPIEVQFSNREALDDLQFNVRVKDKNTAIVIYDDDGKEKELEVQLNRSVKMPFGYITIKPTMAFKARTDDEITVTKTTVNRATGRFLAGLEVANTNDESSVIDLSFSDVNIERADDALNTLIAVYNEKWVENRNLIVVATKKFIDERLQAIEVELGDVENEMTSYQVANRTLDYTDEGASFMARSAQYEAEGVTMDNELTLAKYFRDYINGKADITQTLPLSAGINNPALAQQVNQYNALVLQRANLISASSEANPLVSDLDKQLSVLRHGILVTVENHIGTLNTQIGLLNRTTEKNNARIDATPGKKKLYGDIERRLKIKEQLYTYLLQTREQNELNQAFAAYNTRILQPAGGSSQQSFPNVRNVLLLAFSIGILVPFLFIVIREWSNSKVRGRKDIEKLTTPFIGELPHIDFDESKTPSLWEKMLDTVNLLWMWHWMKRFYRKNSRMDVKEEHINRIVVESGSRNVINEAFRVLRTNVEFVIGKKSDTKVIMSTSMNPGSGKTFVSYNLALCMSLKRKKVVALDLDLRRRNLSSYVGKPSKGISDYINGAVKDWRDILVKAENSDYLYVLPVGTLPPNPAEILAYDRFGELIKELREEFDYVFFDCPPVEIVADTSIIAKYADMTLFVIRVGLMELDCLHVIEEYYNEQKFNNLGIILNGTLTANSRYGYRRYGYRYGYGYGYGYGGYGYGTAYSDHYANGDK</sequence>
<gene>
    <name evidence="1" type="ORF">E5358_13165</name>
</gene>
<accession>A0AC61QMC7</accession>
<evidence type="ECO:0000313" key="2">
    <source>
        <dbReference type="Proteomes" id="UP000308886"/>
    </source>
</evidence>
<evidence type="ECO:0000313" key="1">
    <source>
        <dbReference type="EMBL" id="TGX80302.1"/>
    </source>
</evidence>
<reference evidence="1" key="1">
    <citation type="submission" date="2019-04" db="EMBL/GenBank/DDBJ databases">
        <title>Microbes associate with the intestines of laboratory mice.</title>
        <authorList>
            <person name="Navarre W."/>
            <person name="Wong E."/>
            <person name="Huang K."/>
            <person name="Tropini C."/>
            <person name="Ng K."/>
            <person name="Yu B."/>
        </authorList>
    </citation>
    <scope>NUCLEOTIDE SEQUENCE</scope>
    <source>
        <strain evidence="1">NM73_A23</strain>
    </source>
</reference>
<organism evidence="1 2">
    <name type="scientific">Palleniella muris</name>
    <dbReference type="NCBI Taxonomy" id="3038145"/>
    <lineage>
        <taxon>Bacteria</taxon>
        <taxon>Pseudomonadati</taxon>
        <taxon>Bacteroidota</taxon>
        <taxon>Bacteroidia</taxon>
        <taxon>Bacteroidales</taxon>
        <taxon>Prevotellaceae</taxon>
        <taxon>Palleniella</taxon>
    </lineage>
</organism>
<comment type="caution">
    <text evidence="1">The sequence shown here is derived from an EMBL/GenBank/DDBJ whole genome shotgun (WGS) entry which is preliminary data.</text>
</comment>
<keyword evidence="1" id="KW-0808">Transferase</keyword>
<dbReference type="EC" id="2.7.10.2" evidence="1"/>
<keyword evidence="2" id="KW-1185">Reference proteome</keyword>